<dbReference type="AlphaFoldDB" id="A0ABD2X4F9"/>
<keyword evidence="2" id="KW-1185">Reference proteome</keyword>
<evidence type="ECO:0000313" key="2">
    <source>
        <dbReference type="Proteomes" id="UP001627154"/>
    </source>
</evidence>
<evidence type="ECO:0000313" key="1">
    <source>
        <dbReference type="EMBL" id="KAL3400222.1"/>
    </source>
</evidence>
<gene>
    <name evidence="1" type="ORF">TKK_006116</name>
</gene>
<name>A0ABD2X4F9_9HYME</name>
<dbReference type="Proteomes" id="UP001627154">
    <property type="component" value="Unassembled WGS sequence"/>
</dbReference>
<proteinExistence type="predicted"/>
<reference evidence="1 2" key="1">
    <citation type="journal article" date="2024" name="bioRxiv">
        <title>A reference genome for Trichogramma kaykai: A tiny desert-dwelling parasitoid wasp with competing sex-ratio distorters.</title>
        <authorList>
            <person name="Culotta J."/>
            <person name="Lindsey A.R."/>
        </authorList>
    </citation>
    <scope>NUCLEOTIDE SEQUENCE [LARGE SCALE GENOMIC DNA]</scope>
    <source>
        <strain evidence="1 2">KSX58</strain>
    </source>
</reference>
<organism evidence="1 2">
    <name type="scientific">Trichogramma kaykai</name>
    <dbReference type="NCBI Taxonomy" id="54128"/>
    <lineage>
        <taxon>Eukaryota</taxon>
        <taxon>Metazoa</taxon>
        <taxon>Ecdysozoa</taxon>
        <taxon>Arthropoda</taxon>
        <taxon>Hexapoda</taxon>
        <taxon>Insecta</taxon>
        <taxon>Pterygota</taxon>
        <taxon>Neoptera</taxon>
        <taxon>Endopterygota</taxon>
        <taxon>Hymenoptera</taxon>
        <taxon>Apocrita</taxon>
        <taxon>Proctotrupomorpha</taxon>
        <taxon>Chalcidoidea</taxon>
        <taxon>Trichogrammatidae</taxon>
        <taxon>Trichogramma</taxon>
    </lineage>
</organism>
<protein>
    <submittedName>
        <fullName evidence="1">Uncharacterized protein</fullName>
    </submittedName>
</protein>
<comment type="caution">
    <text evidence="1">The sequence shown here is derived from an EMBL/GenBank/DDBJ whole genome shotgun (WGS) entry which is preliminary data.</text>
</comment>
<sequence>MIRTPATAQMKEPKFCHIFNEKLKFHIESIATIKCVYCCNIIKLNIECAYASPAAANNVGVGVPRANWLLVLRK</sequence>
<dbReference type="EMBL" id="JBJJXI010000051">
    <property type="protein sequence ID" value="KAL3400222.1"/>
    <property type="molecule type" value="Genomic_DNA"/>
</dbReference>
<accession>A0ABD2X4F9</accession>